<reference evidence="2" key="1">
    <citation type="submission" date="2010-11" db="EMBL/GenBank/DDBJ databases">
        <title>The complete genome of Mahella australiensis DSM 15567.</title>
        <authorList>
            <consortium name="US DOE Joint Genome Institute (JGI-PGF)"/>
            <person name="Lucas S."/>
            <person name="Copeland A."/>
            <person name="Lapidus A."/>
            <person name="Bruce D."/>
            <person name="Goodwin L."/>
            <person name="Pitluck S."/>
            <person name="Kyrpides N."/>
            <person name="Mavromatis K."/>
            <person name="Pagani I."/>
            <person name="Ivanova N."/>
            <person name="Teshima H."/>
            <person name="Brettin T."/>
            <person name="Detter J.C."/>
            <person name="Han C."/>
            <person name="Tapia R."/>
            <person name="Land M."/>
            <person name="Hauser L."/>
            <person name="Markowitz V."/>
            <person name="Cheng J.-F."/>
            <person name="Hugenholtz P."/>
            <person name="Woyke T."/>
            <person name="Wu D."/>
            <person name="Spring S."/>
            <person name="Pukall R."/>
            <person name="Steenblock K."/>
            <person name="Schneider S."/>
            <person name="Klenk H.-P."/>
            <person name="Eisen J.A."/>
        </authorList>
    </citation>
    <scope>NUCLEOTIDE SEQUENCE [LARGE SCALE GENOMIC DNA]</scope>
    <source>
        <strain evidence="2">DSM 15567 / CIP 107919 / 50-1 BON</strain>
    </source>
</reference>
<dbReference type="STRING" id="697281.Mahau_1170"/>
<dbReference type="Proteomes" id="UP000008457">
    <property type="component" value="Chromosome"/>
</dbReference>
<dbReference type="EMBL" id="CP002360">
    <property type="protein sequence ID" value="AEE96367.1"/>
    <property type="molecule type" value="Genomic_DNA"/>
</dbReference>
<organism evidence="1 2">
    <name type="scientific">Mahella australiensis (strain DSM 15567 / CIP 107919 / 50-1 BON)</name>
    <dbReference type="NCBI Taxonomy" id="697281"/>
    <lineage>
        <taxon>Bacteria</taxon>
        <taxon>Bacillati</taxon>
        <taxon>Bacillota</taxon>
        <taxon>Clostridia</taxon>
        <taxon>Thermoanaerobacterales</taxon>
        <taxon>Thermoanaerobacterales Family IV. Incertae Sedis</taxon>
        <taxon>Mahella</taxon>
    </lineage>
</organism>
<dbReference type="AlphaFoldDB" id="F3ZVK5"/>
<evidence type="ECO:0000313" key="2">
    <source>
        <dbReference type="Proteomes" id="UP000008457"/>
    </source>
</evidence>
<reference evidence="1 2" key="2">
    <citation type="journal article" date="2011" name="Stand. Genomic Sci.">
        <title>Complete genome sequence of Mahella australiensis type strain (50-1 BON).</title>
        <authorList>
            <person name="Sikorski J."/>
            <person name="Teshima H."/>
            <person name="Nolan M."/>
            <person name="Lucas S."/>
            <person name="Hammon N."/>
            <person name="Deshpande S."/>
            <person name="Cheng J.F."/>
            <person name="Pitluck S."/>
            <person name="Liolios K."/>
            <person name="Pagani I."/>
            <person name="Ivanova N."/>
            <person name="Huntemann M."/>
            <person name="Mavromatis K."/>
            <person name="Ovchinikova G."/>
            <person name="Pati A."/>
            <person name="Tapia R."/>
            <person name="Han C."/>
            <person name="Goodwin L."/>
            <person name="Chen A."/>
            <person name="Palaniappan K."/>
            <person name="Land M."/>
            <person name="Hauser L."/>
            <person name="Ngatchou-Djao O.D."/>
            <person name="Rohde M."/>
            <person name="Pukall R."/>
            <person name="Spring S."/>
            <person name="Abt B."/>
            <person name="Goker M."/>
            <person name="Detter J.C."/>
            <person name="Woyke T."/>
            <person name="Bristow J."/>
            <person name="Markowitz V."/>
            <person name="Hugenholtz P."/>
            <person name="Eisen J.A."/>
            <person name="Kyrpides N.C."/>
            <person name="Klenk H.P."/>
            <person name="Lapidus A."/>
        </authorList>
    </citation>
    <scope>NUCLEOTIDE SEQUENCE [LARGE SCALE GENOMIC DNA]</scope>
    <source>
        <strain evidence="2">DSM 15567 / CIP 107919 / 50-1 BON</strain>
    </source>
</reference>
<gene>
    <name evidence="1" type="ordered locus">Mahau_1170</name>
</gene>
<dbReference type="HOGENOM" id="CLU_3081522_0_0_9"/>
<keyword evidence="2" id="KW-1185">Reference proteome</keyword>
<evidence type="ECO:0000313" key="1">
    <source>
        <dbReference type="EMBL" id="AEE96367.1"/>
    </source>
</evidence>
<dbReference type="KEGG" id="mas:Mahau_1170"/>
<name>F3ZVK5_MAHA5</name>
<accession>F3ZVK5</accession>
<proteinExistence type="predicted"/>
<sequence length="52" mass="6138">MEQSLYMNNNRKYCILPSLWLINSKNVDEKESVICQRKLPRLAHSDKTADDK</sequence>
<protein>
    <submittedName>
        <fullName evidence="1">Uncharacterized protein</fullName>
    </submittedName>
</protein>